<dbReference type="OrthoDB" id="7665018at2"/>
<dbReference type="RefSeq" id="WP_076367704.1">
    <property type="nucleotide sequence ID" value="NZ_FTOM01000012.1"/>
</dbReference>
<protein>
    <recommendedName>
        <fullName evidence="3">Pellino</fullName>
    </recommendedName>
</protein>
<dbReference type="AlphaFoldDB" id="A0A1N7MZH1"/>
<evidence type="ECO:0008006" key="3">
    <source>
        <dbReference type="Google" id="ProtNLM"/>
    </source>
</evidence>
<keyword evidence="2" id="KW-1185">Reference proteome</keyword>
<proteinExistence type="predicted"/>
<evidence type="ECO:0000313" key="2">
    <source>
        <dbReference type="Proteomes" id="UP000186098"/>
    </source>
</evidence>
<sequence>MKAPDNDWVALVISFLSGNLPHIDDGWEHQFSTAYQIGCEALVALGVATEIGGGAIRRENPEHPEQLPRWDDICVAVLWLAEQQNKLEYRLPDGTRPPPQTQWRVMNAPAPPPPNILSAHGLGPARADEEVSSVLIALGLIGGEGRWTEQAELVLWRDQPRVWNMDVTSDPRFAGAVRHAVEDISPVIRREIDRLVRITEKDVEAHIQHHDDAIEEGRKKYGPKARFGAPMTPESAVKSLHFLRRNELDWVFFRHWRLPDGWLTSDQSASALQIFHDPLAKQIRRAVLIRLHPDLPHFAE</sequence>
<name>A0A1N7MZH1_9RHOB</name>
<dbReference type="Proteomes" id="UP000186098">
    <property type="component" value="Unassembled WGS sequence"/>
</dbReference>
<evidence type="ECO:0000313" key="1">
    <source>
        <dbReference type="EMBL" id="SIS91279.1"/>
    </source>
</evidence>
<gene>
    <name evidence="1" type="ORF">SAMN05421795_1121</name>
</gene>
<organism evidence="1 2">
    <name type="scientific">Phaeovulum vinaykumarii</name>
    <dbReference type="NCBI Taxonomy" id="407234"/>
    <lineage>
        <taxon>Bacteria</taxon>
        <taxon>Pseudomonadati</taxon>
        <taxon>Pseudomonadota</taxon>
        <taxon>Alphaproteobacteria</taxon>
        <taxon>Rhodobacterales</taxon>
        <taxon>Paracoccaceae</taxon>
        <taxon>Phaeovulum</taxon>
    </lineage>
</organism>
<accession>A0A1N7MZH1</accession>
<reference evidence="2" key="1">
    <citation type="submission" date="2017-01" db="EMBL/GenBank/DDBJ databases">
        <authorList>
            <person name="Varghese N."/>
            <person name="Submissions S."/>
        </authorList>
    </citation>
    <scope>NUCLEOTIDE SEQUENCE [LARGE SCALE GENOMIC DNA]</scope>
    <source>
        <strain evidence="2">DSM 18714</strain>
    </source>
</reference>
<dbReference type="EMBL" id="FTOM01000012">
    <property type="protein sequence ID" value="SIS91279.1"/>
    <property type="molecule type" value="Genomic_DNA"/>
</dbReference>